<keyword evidence="4" id="KW-1185">Reference proteome</keyword>
<protein>
    <recommendedName>
        <fullName evidence="2">BHLH domain-containing protein</fullName>
    </recommendedName>
</protein>
<dbReference type="InterPro" id="IPR036638">
    <property type="entry name" value="HLH_DNA-bd_sf"/>
</dbReference>
<dbReference type="Proteomes" id="UP000235786">
    <property type="component" value="Unassembled WGS sequence"/>
</dbReference>
<feature type="compositionally biased region" description="Polar residues" evidence="1">
    <location>
        <begin position="217"/>
        <end position="238"/>
    </location>
</feature>
<feature type="domain" description="BHLH" evidence="2">
    <location>
        <begin position="233"/>
        <end position="297"/>
    </location>
</feature>
<sequence length="297" mass="32696">MNTYAGGQGYYPTYEYNEKATPGELTVDNEVNDAYANSPVSSPGIYTPQELGSYNSFDQSFSGGLQPSPITNRSAEIPGYSSSPYPQIDYLLDWNPNWTQTDIHPIPSYVALSLVHDPDTQTIRDPNYITDSATYSPTSFLTSSIPEDYPQSAFKPASQATTEPLSRLHLHSRDSKSRQPSSQVKKKKRQSPSTKRTSMSGSSKGHQLRSTKPGHTINYSGRQADSRTGPTKALKTSHNMVEKQYRTRLNGQFSTLLEALPADLVGTEIKGYGWGNSGGTEKKVSKSDVLVLAKRQI</sequence>
<dbReference type="Pfam" id="PF00010">
    <property type="entry name" value="HLH"/>
    <property type="match status" value="1"/>
</dbReference>
<evidence type="ECO:0000313" key="3">
    <source>
        <dbReference type="EMBL" id="PMD34361.1"/>
    </source>
</evidence>
<dbReference type="InterPro" id="IPR011598">
    <property type="entry name" value="bHLH_dom"/>
</dbReference>
<dbReference type="STRING" id="1149755.A0A2J6R773"/>
<feature type="region of interest" description="Disordered" evidence="1">
    <location>
        <begin position="146"/>
        <end position="238"/>
    </location>
</feature>
<evidence type="ECO:0000313" key="4">
    <source>
        <dbReference type="Proteomes" id="UP000235786"/>
    </source>
</evidence>
<feature type="non-terminal residue" evidence="3">
    <location>
        <position position="297"/>
    </location>
</feature>
<gene>
    <name evidence="3" type="ORF">L207DRAFT_517523</name>
</gene>
<name>A0A2J6R773_HYAVF</name>
<evidence type="ECO:0000259" key="2">
    <source>
        <dbReference type="PROSITE" id="PS50888"/>
    </source>
</evidence>
<dbReference type="AlphaFoldDB" id="A0A2J6R773"/>
<evidence type="ECO:0000256" key="1">
    <source>
        <dbReference type="SAM" id="MobiDB-lite"/>
    </source>
</evidence>
<proteinExistence type="predicted"/>
<dbReference type="GO" id="GO:0046983">
    <property type="term" value="F:protein dimerization activity"/>
    <property type="evidence" value="ECO:0007669"/>
    <property type="project" value="InterPro"/>
</dbReference>
<organism evidence="3 4">
    <name type="scientific">Hyaloscypha variabilis (strain UAMH 11265 / GT02V1 / F)</name>
    <name type="common">Meliniomyces variabilis</name>
    <dbReference type="NCBI Taxonomy" id="1149755"/>
    <lineage>
        <taxon>Eukaryota</taxon>
        <taxon>Fungi</taxon>
        <taxon>Dikarya</taxon>
        <taxon>Ascomycota</taxon>
        <taxon>Pezizomycotina</taxon>
        <taxon>Leotiomycetes</taxon>
        <taxon>Helotiales</taxon>
        <taxon>Hyaloscyphaceae</taxon>
        <taxon>Hyaloscypha</taxon>
        <taxon>Hyaloscypha variabilis</taxon>
    </lineage>
</organism>
<dbReference type="PROSITE" id="PS50888">
    <property type="entry name" value="BHLH"/>
    <property type="match status" value="1"/>
</dbReference>
<dbReference type="SUPFAM" id="SSF47459">
    <property type="entry name" value="HLH, helix-loop-helix DNA-binding domain"/>
    <property type="match status" value="1"/>
</dbReference>
<feature type="compositionally biased region" description="Polar residues" evidence="1">
    <location>
        <begin position="191"/>
        <end position="210"/>
    </location>
</feature>
<dbReference type="EMBL" id="KZ613954">
    <property type="protein sequence ID" value="PMD34361.1"/>
    <property type="molecule type" value="Genomic_DNA"/>
</dbReference>
<reference evidence="3 4" key="1">
    <citation type="submission" date="2016-04" db="EMBL/GenBank/DDBJ databases">
        <title>A degradative enzymes factory behind the ericoid mycorrhizal symbiosis.</title>
        <authorList>
            <consortium name="DOE Joint Genome Institute"/>
            <person name="Martino E."/>
            <person name="Morin E."/>
            <person name="Grelet G."/>
            <person name="Kuo A."/>
            <person name="Kohler A."/>
            <person name="Daghino S."/>
            <person name="Barry K."/>
            <person name="Choi C."/>
            <person name="Cichocki N."/>
            <person name="Clum A."/>
            <person name="Copeland A."/>
            <person name="Hainaut M."/>
            <person name="Haridas S."/>
            <person name="Labutti K."/>
            <person name="Lindquist E."/>
            <person name="Lipzen A."/>
            <person name="Khouja H.-R."/>
            <person name="Murat C."/>
            <person name="Ohm R."/>
            <person name="Olson A."/>
            <person name="Spatafora J."/>
            <person name="Veneault-Fourrey C."/>
            <person name="Henrissat B."/>
            <person name="Grigoriev I."/>
            <person name="Martin F."/>
            <person name="Perotto S."/>
        </authorList>
    </citation>
    <scope>NUCLEOTIDE SEQUENCE [LARGE SCALE GENOMIC DNA]</scope>
    <source>
        <strain evidence="3 4">F</strain>
    </source>
</reference>
<accession>A0A2J6R773</accession>
<dbReference type="Gene3D" id="4.10.280.10">
    <property type="entry name" value="Helix-loop-helix DNA-binding domain"/>
    <property type="match status" value="1"/>
</dbReference>
<dbReference type="OrthoDB" id="3542681at2759"/>